<dbReference type="PANTHER" id="PTHR31875:SF31">
    <property type="entry name" value="PROTEIN DEHYDRATION-INDUCED 19 HOMOLOG 4"/>
    <property type="match status" value="1"/>
</dbReference>
<keyword evidence="3" id="KW-1185">Reference proteome</keyword>
<evidence type="ECO:0000259" key="1">
    <source>
        <dbReference type="Pfam" id="PF05605"/>
    </source>
</evidence>
<dbReference type="PANTHER" id="PTHR31875">
    <property type="entry name" value="PROTEIN DEHYDRATION-INDUCED 19"/>
    <property type="match status" value="1"/>
</dbReference>
<evidence type="ECO:0000313" key="2">
    <source>
        <dbReference type="EMBL" id="RLN08129.1"/>
    </source>
</evidence>
<evidence type="ECO:0000313" key="3">
    <source>
        <dbReference type="Proteomes" id="UP000275267"/>
    </source>
</evidence>
<name>A0A3L6RQZ3_PANMI</name>
<dbReference type="EMBL" id="PQIB02000007">
    <property type="protein sequence ID" value="RLN08129.1"/>
    <property type="molecule type" value="Genomic_DNA"/>
</dbReference>
<dbReference type="InterPro" id="IPR033347">
    <property type="entry name" value="Di19"/>
</dbReference>
<dbReference type="STRING" id="4540.A0A3L6RQZ3"/>
<dbReference type="AlphaFoldDB" id="A0A3L6RQZ3"/>
<dbReference type="Pfam" id="PF05605">
    <property type="entry name" value="zf-Di19"/>
    <property type="match status" value="1"/>
</dbReference>
<reference evidence="3" key="1">
    <citation type="journal article" date="2019" name="Nat. Commun.">
        <title>The genome of broomcorn millet.</title>
        <authorList>
            <person name="Zou C."/>
            <person name="Miki D."/>
            <person name="Li D."/>
            <person name="Tang Q."/>
            <person name="Xiao L."/>
            <person name="Rajput S."/>
            <person name="Deng P."/>
            <person name="Jia W."/>
            <person name="Huang R."/>
            <person name="Zhang M."/>
            <person name="Sun Y."/>
            <person name="Hu J."/>
            <person name="Fu X."/>
            <person name="Schnable P.S."/>
            <person name="Li F."/>
            <person name="Zhang H."/>
            <person name="Feng B."/>
            <person name="Zhu X."/>
            <person name="Liu R."/>
            <person name="Schnable J.C."/>
            <person name="Zhu J.-K."/>
            <person name="Zhang H."/>
        </authorList>
    </citation>
    <scope>NUCLEOTIDE SEQUENCE [LARGE SCALE GENOMIC DNA]</scope>
</reference>
<dbReference type="OrthoDB" id="7873042at2759"/>
<protein>
    <recommendedName>
        <fullName evidence="1">Di19 zinc-binding domain-containing protein</fullName>
    </recommendedName>
</protein>
<dbReference type="Proteomes" id="UP000275267">
    <property type="component" value="Unassembled WGS sequence"/>
</dbReference>
<proteinExistence type="predicted"/>
<organism evidence="2 3">
    <name type="scientific">Panicum miliaceum</name>
    <name type="common">Proso millet</name>
    <name type="synonym">Broomcorn millet</name>
    <dbReference type="NCBI Taxonomy" id="4540"/>
    <lineage>
        <taxon>Eukaryota</taxon>
        <taxon>Viridiplantae</taxon>
        <taxon>Streptophyta</taxon>
        <taxon>Embryophyta</taxon>
        <taxon>Tracheophyta</taxon>
        <taxon>Spermatophyta</taxon>
        <taxon>Magnoliopsida</taxon>
        <taxon>Liliopsida</taxon>
        <taxon>Poales</taxon>
        <taxon>Poaceae</taxon>
        <taxon>PACMAD clade</taxon>
        <taxon>Panicoideae</taxon>
        <taxon>Panicodae</taxon>
        <taxon>Paniceae</taxon>
        <taxon>Panicinae</taxon>
        <taxon>Panicum</taxon>
        <taxon>Panicum sect. Panicum</taxon>
    </lineage>
</organism>
<comment type="caution">
    <text evidence="2">The sequence shown here is derived from an EMBL/GenBank/DDBJ whole genome shotgun (WGS) entry which is preliminary data.</text>
</comment>
<sequence length="86" mass="9895">MDSELWISHLMAAKRQFALQRAQRQHAAPASHHEDEGRSDFPCPYCYEDHDITSLCTHLEDEHPFESKVVARDGVYQVSEWPPAST</sequence>
<dbReference type="InterPro" id="IPR008598">
    <property type="entry name" value="Di19_Zn-bd"/>
</dbReference>
<accession>A0A3L6RQZ3</accession>
<gene>
    <name evidence="2" type="ORF">C2845_PM11G16020</name>
</gene>
<feature type="domain" description="Di19 zinc-binding" evidence="1">
    <location>
        <begin position="40"/>
        <end position="70"/>
    </location>
</feature>